<dbReference type="AlphaFoldDB" id="E9HPM4"/>
<dbReference type="InterPro" id="IPR050468">
    <property type="entry name" value="Cuticle_Struct_Prot"/>
</dbReference>
<dbReference type="PANTHER" id="PTHR10380">
    <property type="entry name" value="CUTICLE PROTEIN"/>
    <property type="match status" value="1"/>
</dbReference>
<keyword evidence="1 2" id="KW-0193">Cuticle</keyword>
<proteinExistence type="predicted"/>
<evidence type="ECO:0000256" key="1">
    <source>
        <dbReference type="ARBA" id="ARBA00022460"/>
    </source>
</evidence>
<evidence type="ECO:0000313" key="5">
    <source>
        <dbReference type="EMBL" id="EFX66315.1"/>
    </source>
</evidence>
<sequence>MKFLVLIALVAVAAAAPAKLDEDKPIEIISSNSEMNADGSYSFDFESADGTKVSESGSQKQVGPKPEDIGTVSKGSYSFTTPDGVVLTVNWVADENGFQATGDHLPTPPPMPEHVVKMLADLKAAGLL</sequence>
<evidence type="ECO:0000256" key="3">
    <source>
        <dbReference type="SAM" id="MobiDB-lite"/>
    </source>
</evidence>
<accession>E9HPM4</accession>
<reference evidence="5 6" key="1">
    <citation type="journal article" date="2011" name="Science">
        <title>The ecoresponsive genome of Daphnia pulex.</title>
        <authorList>
            <person name="Colbourne J.K."/>
            <person name="Pfrender M.E."/>
            <person name="Gilbert D."/>
            <person name="Thomas W.K."/>
            <person name="Tucker A."/>
            <person name="Oakley T.H."/>
            <person name="Tokishita S."/>
            <person name="Aerts A."/>
            <person name="Arnold G.J."/>
            <person name="Basu M.K."/>
            <person name="Bauer D.J."/>
            <person name="Caceres C.E."/>
            <person name="Carmel L."/>
            <person name="Casola C."/>
            <person name="Choi J.H."/>
            <person name="Detter J.C."/>
            <person name="Dong Q."/>
            <person name="Dusheyko S."/>
            <person name="Eads B.D."/>
            <person name="Frohlich T."/>
            <person name="Geiler-Samerotte K.A."/>
            <person name="Gerlach D."/>
            <person name="Hatcher P."/>
            <person name="Jogdeo S."/>
            <person name="Krijgsveld J."/>
            <person name="Kriventseva E.V."/>
            <person name="Kultz D."/>
            <person name="Laforsch C."/>
            <person name="Lindquist E."/>
            <person name="Lopez J."/>
            <person name="Manak J.R."/>
            <person name="Muller J."/>
            <person name="Pangilinan J."/>
            <person name="Patwardhan R.P."/>
            <person name="Pitluck S."/>
            <person name="Pritham E.J."/>
            <person name="Rechtsteiner A."/>
            <person name="Rho M."/>
            <person name="Rogozin I.B."/>
            <person name="Sakarya O."/>
            <person name="Salamov A."/>
            <person name="Schaack S."/>
            <person name="Shapiro H."/>
            <person name="Shiga Y."/>
            <person name="Skalitzky C."/>
            <person name="Smith Z."/>
            <person name="Souvorov A."/>
            <person name="Sung W."/>
            <person name="Tang Z."/>
            <person name="Tsuchiya D."/>
            <person name="Tu H."/>
            <person name="Vos H."/>
            <person name="Wang M."/>
            <person name="Wolf Y.I."/>
            <person name="Yamagata H."/>
            <person name="Yamada T."/>
            <person name="Ye Y."/>
            <person name="Shaw J.R."/>
            <person name="Andrews J."/>
            <person name="Crease T.J."/>
            <person name="Tang H."/>
            <person name="Lucas S.M."/>
            <person name="Robertson H.M."/>
            <person name="Bork P."/>
            <person name="Koonin E.V."/>
            <person name="Zdobnov E.M."/>
            <person name="Grigoriev I.V."/>
            <person name="Lynch M."/>
            <person name="Boore J.L."/>
        </authorList>
    </citation>
    <scope>NUCLEOTIDE SEQUENCE [LARGE SCALE GENOMIC DNA]</scope>
</reference>
<dbReference type="Pfam" id="PF00379">
    <property type="entry name" value="Chitin_bind_4"/>
    <property type="match status" value="1"/>
</dbReference>
<feature type="region of interest" description="Disordered" evidence="3">
    <location>
        <begin position="47"/>
        <end position="75"/>
    </location>
</feature>
<gene>
    <name evidence="5" type="ORF">DAPPUDRAFT_302741</name>
</gene>
<dbReference type="PhylomeDB" id="E9HPM4"/>
<evidence type="ECO:0000256" key="4">
    <source>
        <dbReference type="SAM" id="SignalP"/>
    </source>
</evidence>
<dbReference type="HOGENOM" id="CLU_065450_3_0_1"/>
<dbReference type="Proteomes" id="UP000000305">
    <property type="component" value="Unassembled WGS sequence"/>
</dbReference>
<dbReference type="KEGG" id="dpx:DAPPUDRAFT_302741"/>
<evidence type="ECO:0008006" key="7">
    <source>
        <dbReference type="Google" id="ProtNLM"/>
    </source>
</evidence>
<feature type="signal peptide" evidence="4">
    <location>
        <begin position="1"/>
        <end position="15"/>
    </location>
</feature>
<keyword evidence="4" id="KW-0732">Signal</keyword>
<dbReference type="FunCoup" id="E9HPM4">
    <property type="interactions" value="117"/>
</dbReference>
<dbReference type="InParanoid" id="E9HPM4"/>
<dbReference type="eggNOG" id="ENOG502S88E">
    <property type="taxonomic scope" value="Eukaryota"/>
</dbReference>
<evidence type="ECO:0000313" key="6">
    <source>
        <dbReference type="Proteomes" id="UP000000305"/>
    </source>
</evidence>
<dbReference type="PROSITE" id="PS51155">
    <property type="entry name" value="CHIT_BIND_RR_2"/>
    <property type="match status" value="1"/>
</dbReference>
<organism evidence="5 6">
    <name type="scientific">Daphnia pulex</name>
    <name type="common">Water flea</name>
    <dbReference type="NCBI Taxonomy" id="6669"/>
    <lineage>
        <taxon>Eukaryota</taxon>
        <taxon>Metazoa</taxon>
        <taxon>Ecdysozoa</taxon>
        <taxon>Arthropoda</taxon>
        <taxon>Crustacea</taxon>
        <taxon>Branchiopoda</taxon>
        <taxon>Diplostraca</taxon>
        <taxon>Cladocera</taxon>
        <taxon>Anomopoda</taxon>
        <taxon>Daphniidae</taxon>
        <taxon>Daphnia</taxon>
    </lineage>
</organism>
<keyword evidence="6" id="KW-1185">Reference proteome</keyword>
<dbReference type="GO" id="GO:0008010">
    <property type="term" value="F:structural constituent of chitin-based larval cuticle"/>
    <property type="evidence" value="ECO:0000318"/>
    <property type="project" value="GO_Central"/>
</dbReference>
<dbReference type="STRING" id="6669.E9HPM4"/>
<dbReference type="GO" id="GO:0062129">
    <property type="term" value="C:chitin-based extracellular matrix"/>
    <property type="evidence" value="ECO:0000318"/>
    <property type="project" value="GO_Central"/>
</dbReference>
<dbReference type="OrthoDB" id="6357128at2759"/>
<feature type="chain" id="PRO_5012768114" description="Endocuticle structural glycoprotein SgAbd-2" evidence="4">
    <location>
        <begin position="16"/>
        <end position="128"/>
    </location>
</feature>
<dbReference type="EMBL" id="GL732708">
    <property type="protein sequence ID" value="EFX66315.1"/>
    <property type="molecule type" value="Genomic_DNA"/>
</dbReference>
<evidence type="ECO:0000256" key="2">
    <source>
        <dbReference type="PROSITE-ProRule" id="PRU00497"/>
    </source>
</evidence>
<dbReference type="PANTHER" id="PTHR10380:SF173">
    <property type="entry name" value="CUTICULAR PROTEIN 47EF, ISOFORM C-RELATED"/>
    <property type="match status" value="1"/>
</dbReference>
<dbReference type="InterPro" id="IPR000618">
    <property type="entry name" value="Insect_cuticle"/>
</dbReference>
<dbReference type="PRINTS" id="PR00947">
    <property type="entry name" value="CUTICLE"/>
</dbReference>
<name>E9HPM4_DAPPU</name>
<protein>
    <recommendedName>
        <fullName evidence="7">Endocuticle structural glycoprotein SgAbd-2</fullName>
    </recommendedName>
</protein>